<proteinExistence type="predicted"/>
<evidence type="ECO:0000313" key="1">
    <source>
        <dbReference type="EMBL" id="KIA77473.1"/>
    </source>
</evidence>
<dbReference type="PATRIC" id="fig|83552.4.peg.1336"/>
<dbReference type="Proteomes" id="UP000031307">
    <property type="component" value="Unassembled WGS sequence"/>
</dbReference>
<gene>
    <name evidence="1" type="ORF">DB43_GF00150</name>
</gene>
<dbReference type="AlphaFoldDB" id="A0A0C1EBN9"/>
<evidence type="ECO:0000313" key="2">
    <source>
        <dbReference type="Proteomes" id="UP000031307"/>
    </source>
</evidence>
<comment type="caution">
    <text evidence="1">The sequence shown here is derived from an EMBL/GenBank/DDBJ whole genome shotgun (WGS) entry which is preliminary data.</text>
</comment>
<protein>
    <submittedName>
        <fullName evidence="1">Uncharacterized protein</fullName>
    </submittedName>
</protein>
<organism evidence="1 2">
    <name type="scientific">Parachlamydia acanthamoebae</name>
    <dbReference type="NCBI Taxonomy" id="83552"/>
    <lineage>
        <taxon>Bacteria</taxon>
        <taxon>Pseudomonadati</taxon>
        <taxon>Chlamydiota</taxon>
        <taxon>Chlamydiia</taxon>
        <taxon>Parachlamydiales</taxon>
        <taxon>Parachlamydiaceae</taxon>
        <taxon>Parachlamydia</taxon>
    </lineage>
</organism>
<dbReference type="OMA" id="HIDYHIH"/>
<dbReference type="RefSeq" id="WP_013925202.1">
    <property type="nucleotide sequence ID" value="NZ_JSAM01000075.1"/>
</dbReference>
<sequence>MLDEKISELKNRLMQNRNSELQAEAIIHALIDIEESFQTVYKEMIPKLLQNNLTNAEFMDLLWDIRDQFQHIDYHIHDGNLINL</sequence>
<accession>A0A0C1EBN9</accession>
<reference evidence="1 2" key="1">
    <citation type="journal article" date="2014" name="Mol. Biol. Evol.">
        <title>Massive expansion of Ubiquitination-related gene families within the Chlamydiae.</title>
        <authorList>
            <person name="Domman D."/>
            <person name="Collingro A."/>
            <person name="Lagkouvardos I."/>
            <person name="Gehre L."/>
            <person name="Weinmaier T."/>
            <person name="Rattei T."/>
            <person name="Subtil A."/>
            <person name="Horn M."/>
        </authorList>
    </citation>
    <scope>NUCLEOTIDE SEQUENCE [LARGE SCALE GENOMIC DNA]</scope>
    <source>
        <strain evidence="1 2">OEW1</strain>
    </source>
</reference>
<dbReference type="EMBL" id="JSAM01000075">
    <property type="protein sequence ID" value="KIA77473.1"/>
    <property type="molecule type" value="Genomic_DNA"/>
</dbReference>
<name>A0A0C1EBN9_9BACT</name>